<evidence type="ECO:0000313" key="11">
    <source>
        <dbReference type="Proteomes" id="UP000235963"/>
    </source>
</evidence>
<evidence type="ECO:0000256" key="5">
    <source>
        <dbReference type="ARBA" id="ARBA00022989"/>
    </source>
</evidence>
<dbReference type="SMART" id="SM00382">
    <property type="entry name" value="AAA"/>
    <property type="match status" value="1"/>
</dbReference>
<dbReference type="GO" id="GO:0005524">
    <property type="term" value="F:ATP binding"/>
    <property type="evidence" value="ECO:0007669"/>
    <property type="project" value="UniProtKB-KW"/>
</dbReference>
<keyword evidence="5 7" id="KW-1133">Transmembrane helix</keyword>
<feature type="transmembrane region" description="Helical" evidence="7">
    <location>
        <begin position="151"/>
        <end position="169"/>
    </location>
</feature>
<dbReference type="InterPro" id="IPR003593">
    <property type="entry name" value="AAA+_ATPase"/>
</dbReference>
<dbReference type="OrthoDB" id="95687at2"/>
<evidence type="ECO:0000256" key="3">
    <source>
        <dbReference type="ARBA" id="ARBA00022741"/>
    </source>
</evidence>
<dbReference type="InterPro" id="IPR011527">
    <property type="entry name" value="ABC1_TM_dom"/>
</dbReference>
<dbReference type="AlphaFoldDB" id="A0A2N8LEJ1"/>
<evidence type="ECO:0000313" key="10">
    <source>
        <dbReference type="EMBL" id="PND48582.1"/>
    </source>
</evidence>
<dbReference type="InterPro" id="IPR036640">
    <property type="entry name" value="ABC1_TM_sf"/>
</dbReference>
<dbReference type="Pfam" id="PF00664">
    <property type="entry name" value="ABC_membrane"/>
    <property type="match status" value="1"/>
</dbReference>
<dbReference type="GO" id="GO:0140359">
    <property type="term" value="F:ABC-type transporter activity"/>
    <property type="evidence" value="ECO:0007669"/>
    <property type="project" value="InterPro"/>
</dbReference>
<dbReference type="PANTHER" id="PTHR24221">
    <property type="entry name" value="ATP-BINDING CASSETTE SUB-FAMILY B"/>
    <property type="match status" value="1"/>
</dbReference>
<dbReference type="GO" id="GO:0005886">
    <property type="term" value="C:plasma membrane"/>
    <property type="evidence" value="ECO:0007669"/>
    <property type="project" value="UniProtKB-SubCell"/>
</dbReference>
<evidence type="ECO:0000256" key="4">
    <source>
        <dbReference type="ARBA" id="ARBA00022840"/>
    </source>
</evidence>
<dbReference type="InterPro" id="IPR017871">
    <property type="entry name" value="ABC_transporter-like_CS"/>
</dbReference>
<dbReference type="InterPro" id="IPR039421">
    <property type="entry name" value="Type_1_exporter"/>
</dbReference>
<evidence type="ECO:0000256" key="7">
    <source>
        <dbReference type="SAM" id="Phobius"/>
    </source>
</evidence>
<feature type="domain" description="ABC transmembrane type-1" evidence="9">
    <location>
        <begin position="13"/>
        <end position="294"/>
    </location>
</feature>
<feature type="domain" description="ABC transporter" evidence="8">
    <location>
        <begin position="329"/>
        <end position="546"/>
    </location>
</feature>
<dbReference type="CDD" id="cd03228">
    <property type="entry name" value="ABCC_MRP_Like"/>
    <property type="match status" value="1"/>
</dbReference>
<evidence type="ECO:0000256" key="1">
    <source>
        <dbReference type="ARBA" id="ARBA00004651"/>
    </source>
</evidence>
<dbReference type="PANTHER" id="PTHR24221:SF654">
    <property type="entry name" value="ATP-BINDING CASSETTE SUB-FAMILY B MEMBER 6"/>
    <property type="match status" value="1"/>
</dbReference>
<dbReference type="SUPFAM" id="SSF52540">
    <property type="entry name" value="P-loop containing nucleoside triphosphate hydrolases"/>
    <property type="match status" value="1"/>
</dbReference>
<evidence type="ECO:0000259" key="8">
    <source>
        <dbReference type="PROSITE" id="PS50893"/>
    </source>
</evidence>
<evidence type="ECO:0000259" key="9">
    <source>
        <dbReference type="PROSITE" id="PS50929"/>
    </source>
</evidence>
<sequence>MLPFIKKRYKENLLLLLIIVCSVCLKLKSAFITAEAFNCLVVGKTDLFIEKVCLLGTLYFIYTIFFSFKSWYQVYVRQKLLVDLRKRLVDYYSKYSYKDKQALSGGKMISWLTTDIERIDNEGYQNLYSILEAIIDISFSLIALFTINLRLMLAIIVLALINLVLPKIVDRKLAKAFEKLTKQQEIFASNISNFFLGFSTLFSLNKQSYFIARLSQESEIICDTQIDTYKTVGIATFFAVIGNVLGQIGSLVISGLFVAQKLLTFGHVFSVSTISVSIFNGVSNLSGSIIELKGILPIFQKYEHLYQEVDKKWSLENQKISDFYFNSEMVLDNISLSFGEHRVFNQLNVTFQKGKKYCITGPSGSGKSTLFHLLNGSQDYDSGQIWIDGIPLQSLAENTLRSQVTYIEQEAFIFNATLLENIVLDGQYSTKEINEVISKVGLSKELEQFEKRGEILIGGEGIQLSGGQKQRIALARAILNGSQFLLLDESTSSVNKELAHYIEQNLLSDNTLTIVMITHHLNKEIEADFDHILELKNGQLTEKERF</sequence>
<dbReference type="Gene3D" id="3.40.50.300">
    <property type="entry name" value="P-loop containing nucleotide triphosphate hydrolases"/>
    <property type="match status" value="1"/>
</dbReference>
<dbReference type="Pfam" id="PF00005">
    <property type="entry name" value="ABC_tran"/>
    <property type="match status" value="1"/>
</dbReference>
<keyword evidence="4 10" id="KW-0067">ATP-binding</keyword>
<keyword evidence="11" id="KW-1185">Reference proteome</keyword>
<dbReference type="SUPFAM" id="SSF90123">
    <property type="entry name" value="ABC transporter transmembrane region"/>
    <property type="match status" value="1"/>
</dbReference>
<keyword evidence="6 7" id="KW-0472">Membrane</keyword>
<dbReference type="InterPro" id="IPR003439">
    <property type="entry name" value="ABC_transporter-like_ATP-bd"/>
</dbReference>
<comment type="caution">
    <text evidence="10">The sequence shown here is derived from an EMBL/GenBank/DDBJ whole genome shotgun (WGS) entry which is preliminary data.</text>
</comment>
<evidence type="ECO:0000256" key="6">
    <source>
        <dbReference type="ARBA" id="ARBA00023136"/>
    </source>
</evidence>
<feature type="transmembrane region" description="Helical" evidence="7">
    <location>
        <begin position="54"/>
        <end position="72"/>
    </location>
</feature>
<proteinExistence type="predicted"/>
<keyword evidence="3" id="KW-0547">Nucleotide-binding</keyword>
<dbReference type="EMBL" id="LOCM01000003">
    <property type="protein sequence ID" value="PND48582.1"/>
    <property type="molecule type" value="Genomic_DNA"/>
</dbReference>
<dbReference type="PROSITE" id="PS50929">
    <property type="entry name" value="ABC_TM1F"/>
    <property type="match status" value="1"/>
</dbReference>
<organism evidence="10 11">
    <name type="scientific">Streptococcus penaeicida</name>
    <dbReference type="NCBI Taxonomy" id="1765960"/>
    <lineage>
        <taxon>Bacteria</taxon>
        <taxon>Bacillati</taxon>
        <taxon>Bacillota</taxon>
        <taxon>Bacilli</taxon>
        <taxon>Lactobacillales</taxon>
        <taxon>Streptococcaceae</taxon>
        <taxon>Streptococcus</taxon>
    </lineage>
</organism>
<reference evidence="10 11" key="1">
    <citation type="submission" date="2015-12" db="EMBL/GenBank/DDBJ databases">
        <title>Streptococcus penaeicida sp. nov.</title>
        <authorList>
            <person name="Gomez-Gil B."/>
            <person name="Morales-Covarrubias M."/>
        </authorList>
    </citation>
    <scope>NUCLEOTIDE SEQUENCE [LARGE SCALE GENOMIC DNA]</scope>
    <source>
        <strain evidence="10 11">CAIM 1838</strain>
    </source>
</reference>
<feature type="transmembrane region" description="Helical" evidence="7">
    <location>
        <begin position="234"/>
        <end position="259"/>
    </location>
</feature>
<keyword evidence="2 7" id="KW-0812">Transmembrane</keyword>
<dbReference type="RefSeq" id="WP_102776659.1">
    <property type="nucleotide sequence ID" value="NZ_CBCSGP010000019.1"/>
</dbReference>
<name>A0A2N8LEJ1_9STRE</name>
<comment type="subcellular location">
    <subcellularLocation>
        <location evidence="1">Cell membrane</location>
        <topology evidence="1">Multi-pass membrane protein</topology>
    </subcellularLocation>
</comment>
<protein>
    <submittedName>
        <fullName evidence="10">ABC transporter ATP-binding protein</fullName>
    </submittedName>
</protein>
<dbReference type="Proteomes" id="UP000235963">
    <property type="component" value="Unassembled WGS sequence"/>
</dbReference>
<dbReference type="PROSITE" id="PS50893">
    <property type="entry name" value="ABC_TRANSPORTER_2"/>
    <property type="match status" value="1"/>
</dbReference>
<dbReference type="InterPro" id="IPR027417">
    <property type="entry name" value="P-loop_NTPase"/>
</dbReference>
<dbReference type="GO" id="GO:0034040">
    <property type="term" value="F:ATPase-coupled lipid transmembrane transporter activity"/>
    <property type="evidence" value="ECO:0007669"/>
    <property type="project" value="TreeGrafter"/>
</dbReference>
<gene>
    <name evidence="10" type="ORF">AT575_00255</name>
</gene>
<dbReference type="GO" id="GO:0016887">
    <property type="term" value="F:ATP hydrolysis activity"/>
    <property type="evidence" value="ECO:0007669"/>
    <property type="project" value="InterPro"/>
</dbReference>
<dbReference type="PROSITE" id="PS00211">
    <property type="entry name" value="ABC_TRANSPORTER_1"/>
    <property type="match status" value="1"/>
</dbReference>
<accession>A0A2N8LEJ1</accession>
<evidence type="ECO:0000256" key="2">
    <source>
        <dbReference type="ARBA" id="ARBA00022692"/>
    </source>
</evidence>
<dbReference type="Gene3D" id="1.20.1560.10">
    <property type="entry name" value="ABC transporter type 1, transmembrane domain"/>
    <property type="match status" value="1"/>
</dbReference>